<dbReference type="InterPro" id="IPR036852">
    <property type="entry name" value="Peptidase_S8/S53_dom_sf"/>
</dbReference>
<dbReference type="InterPro" id="IPR030400">
    <property type="entry name" value="Sedolisin_dom"/>
</dbReference>
<keyword evidence="1" id="KW-0645">Protease</keyword>
<dbReference type="EMBL" id="JAZBJP010000001">
    <property type="protein sequence ID" value="MEE4417758.1"/>
    <property type="molecule type" value="Genomic_DNA"/>
</dbReference>
<dbReference type="Gene3D" id="3.40.50.200">
    <property type="entry name" value="Peptidase S8/S53 domain"/>
    <property type="match status" value="1"/>
</dbReference>
<evidence type="ECO:0000256" key="1">
    <source>
        <dbReference type="ARBA" id="ARBA00022670"/>
    </source>
</evidence>
<keyword evidence="7" id="KW-1185">Reference proteome</keyword>
<dbReference type="RefSeq" id="WP_330820729.1">
    <property type="nucleotide sequence ID" value="NZ_JAZBJP010000001.1"/>
</dbReference>
<reference evidence="6 7" key="1">
    <citation type="submission" date="2023-12" db="EMBL/GenBank/DDBJ databases">
        <title>30 novel species of actinomycetes from the DSMZ collection.</title>
        <authorList>
            <person name="Nouioui I."/>
        </authorList>
    </citation>
    <scope>NUCLEOTIDE SEQUENCE [LARGE SCALE GENOMIC DNA]</scope>
    <source>
        <strain evidence="6 7">DSM 41528</strain>
    </source>
</reference>
<proteinExistence type="predicted"/>
<evidence type="ECO:0000313" key="6">
    <source>
        <dbReference type="EMBL" id="MEE4417758.1"/>
    </source>
</evidence>
<dbReference type="EC" id="3.4.-.-" evidence="6"/>
<evidence type="ECO:0000256" key="4">
    <source>
        <dbReference type="SAM" id="SignalP"/>
    </source>
</evidence>
<keyword evidence="4" id="KW-0732">Signal</keyword>
<evidence type="ECO:0000256" key="2">
    <source>
        <dbReference type="ARBA" id="ARBA00022801"/>
    </source>
</evidence>
<organism evidence="6 7">
    <name type="scientific">Streptomyces bugieae</name>
    <dbReference type="NCBI Taxonomy" id="3098223"/>
    <lineage>
        <taxon>Bacteria</taxon>
        <taxon>Bacillati</taxon>
        <taxon>Actinomycetota</taxon>
        <taxon>Actinomycetes</taxon>
        <taxon>Kitasatosporales</taxon>
        <taxon>Streptomycetaceae</taxon>
        <taxon>Streptomyces</taxon>
    </lineage>
</organism>
<dbReference type="PROSITE" id="PS51695">
    <property type="entry name" value="SEDOLISIN"/>
    <property type="match status" value="1"/>
</dbReference>
<sequence length="416" mass="42514">MRRHTLKRPRIILSAVTAGALTITALALAGRAGAAPIHTGSAALTWHQLCAAPSTTAASCDVLQVDHPAERVSAFGTTSSAMPSGYGPTDLQSAYKLPADGGAGQTIAVIDAYDDPNAESDLATYRKQYGLPACTTANGCFKKVNSSGNTSPLPSRASANQGAEDSLDLDLVSAVAPRAKILFVEASGGTMAAMGTAVNRAVTMGAKYVSNSYIFRESSSDPSYDQQYYNHPGVAVVAGSGDWNYSWGVGYPSSSPYVTSVGGTSLLRASNARGWNETVWNSKAGEGTGSGCSAYESKPSWQTDSGCSKRMTADVSAVADPAHGVAVYDSYQKGGWGVYGGTSAATPVIAGVYADSGTPAAGSNPASYPYAHPDALNDVTAGNNGTCSPAYFCTAQEGYDGPTGLGSPNGTAAFHN</sequence>
<protein>
    <submittedName>
        <fullName evidence="6">S53 family peptidase</fullName>
        <ecNumber evidence="6">3.4.-.-</ecNumber>
    </submittedName>
</protein>
<comment type="caution">
    <text evidence="6">The sequence shown here is derived from an EMBL/GenBank/DDBJ whole genome shotgun (WGS) entry which is preliminary data.</text>
</comment>
<accession>A0ABU7NFV0</accession>
<evidence type="ECO:0000259" key="5">
    <source>
        <dbReference type="PROSITE" id="PS51695"/>
    </source>
</evidence>
<keyword evidence="3" id="KW-0720">Serine protease</keyword>
<dbReference type="SUPFAM" id="SSF52743">
    <property type="entry name" value="Subtilisin-like"/>
    <property type="match status" value="1"/>
</dbReference>
<gene>
    <name evidence="6" type="ORF">V2J85_00080</name>
</gene>
<feature type="signal peptide" evidence="4">
    <location>
        <begin position="1"/>
        <end position="34"/>
    </location>
</feature>
<feature type="domain" description="Peptidase S53" evidence="5">
    <location>
        <begin position="85"/>
        <end position="416"/>
    </location>
</feature>
<dbReference type="PANTHER" id="PTHR14218:SF15">
    <property type="entry name" value="TRIPEPTIDYL-PEPTIDASE 1"/>
    <property type="match status" value="1"/>
</dbReference>
<dbReference type="PROSITE" id="PS00138">
    <property type="entry name" value="SUBTILASE_SER"/>
    <property type="match status" value="1"/>
</dbReference>
<dbReference type="GO" id="GO:0016787">
    <property type="term" value="F:hydrolase activity"/>
    <property type="evidence" value="ECO:0007669"/>
    <property type="project" value="UniProtKB-KW"/>
</dbReference>
<dbReference type="PANTHER" id="PTHR14218">
    <property type="entry name" value="PROTEASE S8 TRIPEPTIDYL PEPTIDASE I CLN2"/>
    <property type="match status" value="1"/>
</dbReference>
<dbReference type="Proteomes" id="UP001307760">
    <property type="component" value="Unassembled WGS sequence"/>
</dbReference>
<evidence type="ECO:0000313" key="7">
    <source>
        <dbReference type="Proteomes" id="UP001307760"/>
    </source>
</evidence>
<dbReference type="InterPro" id="IPR050819">
    <property type="entry name" value="Tripeptidyl-peptidase_I"/>
</dbReference>
<dbReference type="InterPro" id="IPR023828">
    <property type="entry name" value="Peptidase_S8_Ser-AS"/>
</dbReference>
<keyword evidence="2 6" id="KW-0378">Hydrolase</keyword>
<dbReference type="CDD" id="cd04056">
    <property type="entry name" value="Peptidases_S53"/>
    <property type="match status" value="1"/>
</dbReference>
<feature type="chain" id="PRO_5046197979" evidence="4">
    <location>
        <begin position="35"/>
        <end position="416"/>
    </location>
</feature>
<evidence type="ECO:0000256" key="3">
    <source>
        <dbReference type="ARBA" id="ARBA00022825"/>
    </source>
</evidence>
<name>A0ABU7NFV0_9ACTN</name>